<dbReference type="InterPro" id="IPR045590">
    <property type="entry name" value="DUF6463"/>
</dbReference>
<gene>
    <name evidence="3" type="ORF">KVV02_007024</name>
</gene>
<feature type="region of interest" description="Disordered" evidence="1">
    <location>
        <begin position="1"/>
        <end position="20"/>
    </location>
</feature>
<dbReference type="Proteomes" id="UP000717515">
    <property type="component" value="Unassembled WGS sequence"/>
</dbReference>
<sequence>MSSHSSTSKRSPSSADSVPYRSSPWPARFLFMTGIAHTIAGLLIHTVRNPFMEALQAGYVNQHGSTVQRRHAFWFFMGGVNMILMGKLVQWYLSPEVKEDEGLRDLKDKPRDQLQRSRNVVPRELGIWFVGVGIAGAAALPKSGFYLLIAQGLGILLSK</sequence>
<keyword evidence="2" id="KW-0812">Transmembrane</keyword>
<evidence type="ECO:0000313" key="3">
    <source>
        <dbReference type="EMBL" id="KAG9322764.1"/>
    </source>
</evidence>
<keyword evidence="2" id="KW-1133">Transmembrane helix</keyword>
<evidence type="ECO:0000256" key="1">
    <source>
        <dbReference type="SAM" id="MobiDB-lite"/>
    </source>
</evidence>
<feature type="transmembrane region" description="Helical" evidence="2">
    <location>
        <begin position="125"/>
        <end position="149"/>
    </location>
</feature>
<organism evidence="3 4">
    <name type="scientific">Mortierella alpina</name>
    <name type="common">Oleaginous fungus</name>
    <name type="synonym">Mortierella renispora</name>
    <dbReference type="NCBI Taxonomy" id="64518"/>
    <lineage>
        <taxon>Eukaryota</taxon>
        <taxon>Fungi</taxon>
        <taxon>Fungi incertae sedis</taxon>
        <taxon>Mucoromycota</taxon>
        <taxon>Mortierellomycotina</taxon>
        <taxon>Mortierellomycetes</taxon>
        <taxon>Mortierellales</taxon>
        <taxon>Mortierellaceae</taxon>
        <taxon>Mortierella</taxon>
    </lineage>
</organism>
<comment type="caution">
    <text evidence="3">The sequence shown here is derived from an EMBL/GenBank/DDBJ whole genome shotgun (WGS) entry which is preliminary data.</text>
</comment>
<evidence type="ECO:0000313" key="4">
    <source>
        <dbReference type="Proteomes" id="UP000717515"/>
    </source>
</evidence>
<feature type="transmembrane region" description="Helical" evidence="2">
    <location>
        <begin position="29"/>
        <end position="51"/>
    </location>
</feature>
<protein>
    <submittedName>
        <fullName evidence="3">Uncharacterized protein</fullName>
    </submittedName>
</protein>
<keyword evidence="2" id="KW-0472">Membrane</keyword>
<accession>A0A9P8CXV1</accession>
<proteinExistence type="predicted"/>
<dbReference type="Pfam" id="PF20064">
    <property type="entry name" value="DUF6463"/>
    <property type="match status" value="2"/>
</dbReference>
<feature type="compositionally biased region" description="Low complexity" evidence="1">
    <location>
        <begin position="1"/>
        <end position="17"/>
    </location>
</feature>
<dbReference type="AlphaFoldDB" id="A0A9P8CXV1"/>
<evidence type="ECO:0000256" key="2">
    <source>
        <dbReference type="SAM" id="Phobius"/>
    </source>
</evidence>
<reference evidence="3" key="1">
    <citation type="submission" date="2021-07" db="EMBL/GenBank/DDBJ databases">
        <title>Draft genome of Mortierella alpina, strain LL118, isolated from an aspen leaf litter sample.</title>
        <authorList>
            <person name="Yang S."/>
            <person name="Vinatzer B.A."/>
        </authorList>
    </citation>
    <scope>NUCLEOTIDE SEQUENCE</scope>
    <source>
        <strain evidence="3">LL118</strain>
    </source>
</reference>
<dbReference type="EMBL" id="JAIFTL010000131">
    <property type="protein sequence ID" value="KAG9322764.1"/>
    <property type="molecule type" value="Genomic_DNA"/>
</dbReference>
<feature type="transmembrane region" description="Helical" evidence="2">
    <location>
        <begin position="72"/>
        <end position="93"/>
    </location>
</feature>
<name>A0A9P8CXV1_MORAP</name>